<gene>
    <name evidence="2" type="ORF">LOD99_8746</name>
</gene>
<feature type="domain" description="ISXO2-like transposase" evidence="1">
    <location>
        <begin position="103"/>
        <end position="225"/>
    </location>
</feature>
<comment type="caution">
    <text evidence="2">The sequence shown here is derived from an EMBL/GenBank/DDBJ whole genome shotgun (WGS) entry which is preliminary data.</text>
</comment>
<dbReference type="Pfam" id="PF05221">
    <property type="entry name" value="AdoHcyase"/>
    <property type="match status" value="1"/>
</dbReference>
<dbReference type="GO" id="GO:0033353">
    <property type="term" value="P:S-adenosylmethionine cycle"/>
    <property type="evidence" value="ECO:0007669"/>
    <property type="project" value="TreeGrafter"/>
</dbReference>
<keyword evidence="3" id="KW-1185">Reference proteome</keyword>
<dbReference type="GO" id="GO:0004013">
    <property type="term" value="F:adenosylhomocysteinase activity"/>
    <property type="evidence" value="ECO:0007669"/>
    <property type="project" value="TreeGrafter"/>
</dbReference>
<name>A0AAV7JGJ6_9METZ</name>
<protein>
    <submittedName>
        <fullName evidence="2">Adenosylhomocysteinase B-like</fullName>
    </submittedName>
</protein>
<reference evidence="2 3" key="1">
    <citation type="journal article" date="2023" name="BMC Biol.">
        <title>The compact genome of the sponge Oopsacas minuta (Hexactinellida) is lacking key metazoan core genes.</title>
        <authorList>
            <person name="Santini S."/>
            <person name="Schenkelaars Q."/>
            <person name="Jourda C."/>
            <person name="Duchesne M."/>
            <person name="Belahbib H."/>
            <person name="Rocher C."/>
            <person name="Selva M."/>
            <person name="Riesgo A."/>
            <person name="Vervoort M."/>
            <person name="Leys S.P."/>
            <person name="Kodjabachian L."/>
            <person name="Le Bivic A."/>
            <person name="Borchiellini C."/>
            <person name="Claverie J.M."/>
            <person name="Renard E."/>
        </authorList>
    </citation>
    <scope>NUCLEOTIDE SEQUENCE [LARGE SCALE GENOMIC DNA]</scope>
    <source>
        <strain evidence="2">SPO-2</strain>
    </source>
</reference>
<dbReference type="InterPro" id="IPR024445">
    <property type="entry name" value="Tnp_ISXO2-like"/>
</dbReference>
<dbReference type="SMART" id="SM01126">
    <property type="entry name" value="DDE_Tnp_IS1595"/>
    <property type="match status" value="1"/>
</dbReference>
<dbReference type="Gene3D" id="3.40.50.1480">
    <property type="entry name" value="Adenosylhomocysteinase-like"/>
    <property type="match status" value="1"/>
</dbReference>
<proteinExistence type="predicted"/>
<dbReference type="AlphaFoldDB" id="A0AAV7JGJ6"/>
<dbReference type="GO" id="GO:0005829">
    <property type="term" value="C:cytosol"/>
    <property type="evidence" value="ECO:0007669"/>
    <property type="project" value="TreeGrafter"/>
</dbReference>
<dbReference type="SMART" id="SM00996">
    <property type="entry name" value="AdoHcyase"/>
    <property type="match status" value="1"/>
</dbReference>
<evidence type="ECO:0000313" key="2">
    <source>
        <dbReference type="EMBL" id="KAI6647569.1"/>
    </source>
</evidence>
<accession>A0AAV7JGJ6</accession>
<dbReference type="InterPro" id="IPR020082">
    <property type="entry name" value="S-Ado-L-homoCys_hydrolase_CS"/>
</dbReference>
<dbReference type="PANTHER" id="PTHR23420:SF0">
    <property type="entry name" value="ADENOSYLHOMOCYSTEINASE"/>
    <property type="match status" value="1"/>
</dbReference>
<dbReference type="Proteomes" id="UP001165289">
    <property type="component" value="Unassembled WGS sequence"/>
</dbReference>
<sequence length="245" mass="27483">MGSYKVADISLAEWGQKEVILARNEMPGLVEMQQRFGDSKPLKGARIAGCLHMTIQTAVLIETLRKLGAEVAWSSCNIFSTQDHAAAAVATWGVPVYAWKGETVEEYITHWSMGFGIYEQGTDNVLMIQVPDRSGVTLLHIIQRYVLPGTTIHSDEWTDYNVVPAAGYDHHTVNHSENFVDPIDGTHTQGIENAWGVVKKRQRRGQTTNPELLESHLIESCWRRKNKGNILNSIVKCIRELYPVV</sequence>
<dbReference type="PANTHER" id="PTHR23420">
    <property type="entry name" value="ADENOSYLHOMOCYSTEINASE"/>
    <property type="match status" value="1"/>
</dbReference>
<dbReference type="PROSITE" id="PS00738">
    <property type="entry name" value="ADOHCYASE_1"/>
    <property type="match status" value="1"/>
</dbReference>
<organism evidence="2 3">
    <name type="scientific">Oopsacas minuta</name>
    <dbReference type="NCBI Taxonomy" id="111878"/>
    <lineage>
        <taxon>Eukaryota</taxon>
        <taxon>Metazoa</taxon>
        <taxon>Porifera</taxon>
        <taxon>Hexactinellida</taxon>
        <taxon>Hexasterophora</taxon>
        <taxon>Lyssacinosida</taxon>
        <taxon>Leucopsacidae</taxon>
        <taxon>Oopsacas</taxon>
    </lineage>
</organism>
<evidence type="ECO:0000313" key="3">
    <source>
        <dbReference type="Proteomes" id="UP001165289"/>
    </source>
</evidence>
<dbReference type="SUPFAM" id="SSF52283">
    <property type="entry name" value="Formate/glycerate dehydrogenase catalytic domain-like"/>
    <property type="match status" value="1"/>
</dbReference>
<evidence type="ECO:0000259" key="1">
    <source>
        <dbReference type="SMART" id="SM01126"/>
    </source>
</evidence>
<dbReference type="EMBL" id="JAKMXF010000341">
    <property type="protein sequence ID" value="KAI6647569.1"/>
    <property type="molecule type" value="Genomic_DNA"/>
</dbReference>
<dbReference type="InterPro" id="IPR042172">
    <property type="entry name" value="Adenosylhomocyst_ase-like_sf"/>
</dbReference>
<dbReference type="InterPro" id="IPR000043">
    <property type="entry name" value="Adenosylhomocysteinase-like"/>
</dbReference>